<evidence type="ECO:0000313" key="5">
    <source>
        <dbReference type="EMBL" id="WQH11910.1"/>
    </source>
</evidence>
<dbReference type="Proteomes" id="UP001324794">
    <property type="component" value="Chromosome"/>
</dbReference>
<comment type="cofactor">
    <cofactor evidence="4">
        <name>Mg(2+)</name>
        <dbReference type="ChEBI" id="CHEBI:18420"/>
    </cofactor>
</comment>
<reference evidence="5 6" key="1">
    <citation type="submission" date="2023-11" db="EMBL/GenBank/DDBJ databases">
        <title>MicrobeMod: A computational toolkit for identifying prokaryotic methylation and restriction-modification with nanopore sequencing.</title>
        <authorList>
            <person name="Crits-Christoph A."/>
            <person name="Kang S.C."/>
            <person name="Lee H."/>
            <person name="Ostrov N."/>
        </authorList>
    </citation>
    <scope>NUCLEOTIDE SEQUENCE [LARGE SCALE GENOMIC DNA]</scope>
    <source>
        <strain evidence="5 6">ATCC BAA-805</strain>
    </source>
</reference>
<dbReference type="InterPro" id="IPR006240">
    <property type="entry name" value="CysQ"/>
</dbReference>
<comment type="function">
    <text evidence="4">Converts adenosine-3',5'-bisphosphate (PAP) to AMP.</text>
</comment>
<feature type="binding site" evidence="4">
    <location>
        <position position="216"/>
    </location>
    <ligand>
        <name>substrate</name>
    </ligand>
</feature>
<feature type="binding site" evidence="4">
    <location>
        <position position="91"/>
    </location>
    <ligand>
        <name>Mg(2+)</name>
        <dbReference type="ChEBI" id="CHEBI:18420"/>
        <label>2</label>
    </ligand>
</feature>
<sequence>MPTINKALLKSIEQLAWEAGEAIMQVYRRDFAVEIKADNSPLTEADKVAHAIIARGLQALTPDVPILSEEDTQSFKGANAEGFYWLVDPLDGTKEFIKRNDEFTVNIALIEEGRPVLGVVVAPALKLAYLAARGLGAFKADDDGQWQPIRAASPPLKGQPWRVLGSRSHADSRLSSWLGELGKYHLQPMGSSLKACFIAEGNADVYPRFGPTSLWDTGAAQAVVEQAGGRVVTFDDQPLGYAMLEDATSAQVLNPDFVVWGRAATPC</sequence>
<dbReference type="CDD" id="cd01638">
    <property type="entry name" value="CysQ"/>
    <property type="match status" value="1"/>
</dbReference>
<dbReference type="PANTHER" id="PTHR43028">
    <property type="entry name" value="3'(2'),5'-BISPHOSPHATE NUCLEOTIDASE 1"/>
    <property type="match status" value="1"/>
</dbReference>
<evidence type="ECO:0000256" key="3">
    <source>
        <dbReference type="ARBA" id="ARBA00022842"/>
    </source>
</evidence>
<dbReference type="PROSITE" id="PS00629">
    <property type="entry name" value="IMP_1"/>
    <property type="match status" value="1"/>
</dbReference>
<feature type="binding site" evidence="4">
    <location>
        <position position="69"/>
    </location>
    <ligand>
        <name>substrate</name>
    </ligand>
</feature>
<feature type="binding site" evidence="4">
    <location>
        <position position="88"/>
    </location>
    <ligand>
        <name>Mg(2+)</name>
        <dbReference type="ChEBI" id="CHEBI:18420"/>
        <label>1</label>
    </ligand>
</feature>
<gene>
    <name evidence="4 5" type="primary">cysQ</name>
    <name evidence="5" type="ORF">SR894_17400</name>
</gene>
<keyword evidence="4 5" id="KW-0378">Hydrolase</keyword>
<dbReference type="NCBIfam" id="TIGR01331">
    <property type="entry name" value="bisphos_cysQ"/>
    <property type="match status" value="1"/>
</dbReference>
<accession>A0ABZ0YIH9</accession>
<keyword evidence="3 4" id="KW-0460">Magnesium</keyword>
<evidence type="ECO:0000256" key="2">
    <source>
        <dbReference type="ARBA" id="ARBA00022723"/>
    </source>
</evidence>
<comment type="similarity">
    <text evidence="4">Belongs to the inositol monophosphatase superfamily. CysQ family.</text>
</comment>
<dbReference type="Pfam" id="PF00459">
    <property type="entry name" value="Inositol_P"/>
    <property type="match status" value="1"/>
</dbReference>
<evidence type="ECO:0000256" key="4">
    <source>
        <dbReference type="HAMAP-Rule" id="MF_02095"/>
    </source>
</evidence>
<dbReference type="RefSeq" id="WP_223288686.1">
    <property type="nucleotide sequence ID" value="NZ_CP140255.1"/>
</dbReference>
<keyword evidence="4" id="KW-0997">Cell inner membrane</keyword>
<dbReference type="GO" id="GO:0008441">
    <property type="term" value="F:3'(2'),5'-bisphosphate nucleotidase activity"/>
    <property type="evidence" value="ECO:0007669"/>
    <property type="project" value="UniProtKB-EC"/>
</dbReference>
<organism evidence="5 6">
    <name type="scientific">Vreelandella neptunia</name>
    <dbReference type="NCBI Taxonomy" id="115551"/>
    <lineage>
        <taxon>Bacteria</taxon>
        <taxon>Pseudomonadati</taxon>
        <taxon>Pseudomonadota</taxon>
        <taxon>Gammaproteobacteria</taxon>
        <taxon>Oceanospirillales</taxon>
        <taxon>Halomonadaceae</taxon>
        <taxon>Vreelandella</taxon>
    </lineage>
</organism>
<keyword evidence="4" id="KW-1003">Cell membrane</keyword>
<dbReference type="HAMAP" id="MF_02095">
    <property type="entry name" value="CysQ"/>
    <property type="match status" value="1"/>
</dbReference>
<dbReference type="InterPro" id="IPR000760">
    <property type="entry name" value="Inositol_monophosphatase-like"/>
</dbReference>
<dbReference type="InterPro" id="IPR050725">
    <property type="entry name" value="CysQ/Inositol_MonoPase"/>
</dbReference>
<feature type="binding site" evidence="4">
    <location>
        <begin position="90"/>
        <end position="93"/>
    </location>
    <ligand>
        <name>substrate</name>
    </ligand>
</feature>
<dbReference type="Gene3D" id="3.30.540.10">
    <property type="entry name" value="Fructose-1,6-Bisphosphatase, subunit A, domain 1"/>
    <property type="match status" value="1"/>
</dbReference>
<dbReference type="PANTHER" id="PTHR43028:SF5">
    <property type="entry name" value="3'(2'),5'-BISPHOSPHATE NUCLEOTIDASE 1"/>
    <property type="match status" value="1"/>
</dbReference>
<feature type="binding site" evidence="4">
    <location>
        <position position="88"/>
    </location>
    <ligand>
        <name>Mg(2+)</name>
        <dbReference type="ChEBI" id="CHEBI:18420"/>
        <label>2</label>
    </ligand>
</feature>
<evidence type="ECO:0000313" key="6">
    <source>
        <dbReference type="Proteomes" id="UP001324794"/>
    </source>
</evidence>
<evidence type="ECO:0000256" key="1">
    <source>
        <dbReference type="ARBA" id="ARBA00001625"/>
    </source>
</evidence>
<dbReference type="Gene3D" id="3.40.190.80">
    <property type="match status" value="1"/>
</dbReference>
<keyword evidence="6" id="KW-1185">Reference proteome</keyword>
<name>A0ABZ0YIH9_9GAMM</name>
<proteinExistence type="inferred from homology"/>
<dbReference type="EC" id="3.1.3.7" evidence="4"/>
<comment type="catalytic activity">
    <reaction evidence="1 4">
        <text>adenosine 3',5'-bisphosphate + H2O = AMP + phosphate</text>
        <dbReference type="Rhea" id="RHEA:10040"/>
        <dbReference type="ChEBI" id="CHEBI:15377"/>
        <dbReference type="ChEBI" id="CHEBI:43474"/>
        <dbReference type="ChEBI" id="CHEBI:58343"/>
        <dbReference type="ChEBI" id="CHEBI:456215"/>
        <dbReference type="EC" id="3.1.3.7"/>
    </reaction>
</comment>
<keyword evidence="2 4" id="KW-0479">Metal-binding</keyword>
<dbReference type="EMBL" id="CP140255">
    <property type="protein sequence ID" value="WQH11910.1"/>
    <property type="molecule type" value="Genomic_DNA"/>
</dbReference>
<protein>
    <recommendedName>
        <fullName evidence="4">3'(2'),5'-bisphosphate nucleotidase CysQ</fullName>
        <ecNumber evidence="4">3.1.3.7</ecNumber>
    </recommendedName>
    <alternativeName>
        <fullName evidence="4">3'(2'),5-bisphosphonucleoside 3'(2')-phosphohydrolase</fullName>
    </alternativeName>
    <alternativeName>
        <fullName evidence="4">3'-phosphoadenosine 5'-phosphate phosphatase</fullName>
        <shortName evidence="4">PAP phosphatase</shortName>
    </alternativeName>
</protein>
<feature type="binding site" evidence="4">
    <location>
        <position position="69"/>
    </location>
    <ligand>
        <name>Mg(2+)</name>
        <dbReference type="ChEBI" id="CHEBI:18420"/>
        <label>1</label>
    </ligand>
</feature>
<dbReference type="PRINTS" id="PR00377">
    <property type="entry name" value="IMPHPHTASES"/>
</dbReference>
<dbReference type="InterPro" id="IPR020583">
    <property type="entry name" value="Inositol_monoP_metal-BS"/>
</dbReference>
<feature type="binding site" evidence="4">
    <location>
        <position position="216"/>
    </location>
    <ligand>
        <name>Mg(2+)</name>
        <dbReference type="ChEBI" id="CHEBI:18420"/>
        <label>2</label>
    </ligand>
</feature>
<comment type="subcellular location">
    <subcellularLocation>
        <location evidence="4">Cell inner membrane</location>
        <topology evidence="4">Peripheral membrane protein</topology>
        <orientation evidence="4">Cytoplasmic side</orientation>
    </subcellularLocation>
</comment>
<dbReference type="SUPFAM" id="SSF56655">
    <property type="entry name" value="Carbohydrate phosphatase"/>
    <property type="match status" value="1"/>
</dbReference>
<keyword evidence="4" id="KW-0472">Membrane</keyword>
<feature type="binding site" evidence="4">
    <location>
        <position position="90"/>
    </location>
    <ligand>
        <name>Mg(2+)</name>
        <dbReference type="ChEBI" id="CHEBI:18420"/>
        <label>1</label>
    </ligand>
</feature>